<dbReference type="InterPro" id="IPR011993">
    <property type="entry name" value="PH-like_dom_sf"/>
</dbReference>
<dbReference type="InterPro" id="IPR027267">
    <property type="entry name" value="AH/BAR_dom_sf"/>
</dbReference>
<organism evidence="3 4">
    <name type="scientific">Lagenidium giganteum</name>
    <dbReference type="NCBI Taxonomy" id="4803"/>
    <lineage>
        <taxon>Eukaryota</taxon>
        <taxon>Sar</taxon>
        <taxon>Stramenopiles</taxon>
        <taxon>Oomycota</taxon>
        <taxon>Peronosporomycetes</taxon>
        <taxon>Pythiales</taxon>
        <taxon>Pythiaceae</taxon>
    </lineage>
</organism>
<dbReference type="SUPFAM" id="SSF50729">
    <property type="entry name" value="PH domain-like"/>
    <property type="match status" value="1"/>
</dbReference>
<dbReference type="InterPro" id="IPR001849">
    <property type="entry name" value="PH_domain"/>
</dbReference>
<dbReference type="PROSITE" id="PS50003">
    <property type="entry name" value="PH_DOMAIN"/>
    <property type="match status" value="1"/>
</dbReference>
<dbReference type="Proteomes" id="UP001146120">
    <property type="component" value="Unassembled WGS sequence"/>
</dbReference>
<reference evidence="3" key="1">
    <citation type="submission" date="2022-11" db="EMBL/GenBank/DDBJ databases">
        <authorList>
            <person name="Morgan W.R."/>
            <person name="Tartar A."/>
        </authorList>
    </citation>
    <scope>NUCLEOTIDE SEQUENCE</scope>
    <source>
        <strain evidence="3">ARSEF 373</strain>
    </source>
</reference>
<evidence type="ECO:0000313" key="4">
    <source>
        <dbReference type="Proteomes" id="UP001146120"/>
    </source>
</evidence>
<gene>
    <name evidence="3" type="ORF">N0F65_011356</name>
</gene>
<evidence type="ECO:0000259" key="2">
    <source>
        <dbReference type="PROSITE" id="PS50003"/>
    </source>
</evidence>
<dbReference type="EMBL" id="DAKRPA010000044">
    <property type="protein sequence ID" value="DBA01600.1"/>
    <property type="molecule type" value="Genomic_DNA"/>
</dbReference>
<protein>
    <recommendedName>
        <fullName evidence="2">PH domain-containing protein</fullName>
    </recommendedName>
</protein>
<feature type="compositionally biased region" description="Polar residues" evidence="1">
    <location>
        <begin position="95"/>
        <end position="104"/>
    </location>
</feature>
<dbReference type="Pfam" id="PF00169">
    <property type="entry name" value="PH"/>
    <property type="match status" value="1"/>
</dbReference>
<dbReference type="Gene3D" id="2.30.29.30">
    <property type="entry name" value="Pleckstrin-homology domain (PH domain)/Phosphotyrosine-binding domain (PTB)"/>
    <property type="match status" value="1"/>
</dbReference>
<comment type="caution">
    <text evidence="3">The sequence shown here is derived from an EMBL/GenBank/DDBJ whole genome shotgun (WGS) entry which is preliminary data.</text>
</comment>
<sequence length="575" mass="62997">MADAEPNATTAVPADDAPAMPPAAPEPPHVVAEQPPPATPASAPVAADAPAPAPTATATPVDAPASEPTQPRNVAFVPVDTAMPAPRSNPEGRSATFSGQTPASNMGLSTAMQWRNKAASCEGIRSFEANRKAKIDAFQEQDRLYWHHFEKEILHARDENHRLQRFFALRMQADLAYAEALRKIRPVLERPISGAGASPGGAAPGAAGSGLPSLDSLALTSSCARAFNSLGEVQQQLSEKIVQFTTVVKRDVIARPFEEMVANFEERAATMLADGNRLDAMLHEAQKQVVEAFSRYDGIYREMEAERYTNAQPDLGQPMRKDLWLAEIAYGIAVHRLKQTRVEYVKGMSSLFQLYKSLEVLRVSVIQTSLDTYIRKQKLTYDELAGALSEPMAAAQKIDPERDLVNSIRRIPRSHTASSLASEDAEQSLFGMLRSPLSSPLLVRCGFLKHQVSGSIFKSWKDVLCAITQDQFLHLIELKENATRSITSSSEAMLEAIMLTEQTHEVACMSISLANCKINMIGKSSVPSFEVLELSQSTGLFGSMFRMESRRTFTFQCANQSDLIDWVVAAKRFIS</sequence>
<accession>A0AAV2Z775</accession>
<reference evidence="3" key="2">
    <citation type="journal article" date="2023" name="Microbiol Resour">
        <title>Decontamination and Annotation of the Draft Genome Sequence of the Oomycete Lagenidium giganteum ARSEF 373.</title>
        <authorList>
            <person name="Morgan W.R."/>
            <person name="Tartar A."/>
        </authorList>
    </citation>
    <scope>NUCLEOTIDE SEQUENCE</scope>
    <source>
        <strain evidence="3">ARSEF 373</strain>
    </source>
</reference>
<feature type="region of interest" description="Disordered" evidence="1">
    <location>
        <begin position="1"/>
        <end position="104"/>
    </location>
</feature>
<feature type="compositionally biased region" description="Low complexity" evidence="1">
    <location>
        <begin position="1"/>
        <end position="18"/>
    </location>
</feature>
<dbReference type="AlphaFoldDB" id="A0AAV2Z775"/>
<feature type="compositionally biased region" description="Low complexity" evidence="1">
    <location>
        <begin position="40"/>
        <end position="66"/>
    </location>
</feature>
<feature type="compositionally biased region" description="Pro residues" evidence="1">
    <location>
        <begin position="19"/>
        <end position="39"/>
    </location>
</feature>
<evidence type="ECO:0000256" key="1">
    <source>
        <dbReference type="SAM" id="MobiDB-lite"/>
    </source>
</evidence>
<dbReference type="SUPFAM" id="SSF103657">
    <property type="entry name" value="BAR/IMD domain-like"/>
    <property type="match status" value="1"/>
</dbReference>
<dbReference type="Gene3D" id="1.20.1270.60">
    <property type="entry name" value="Arfaptin homology (AH) domain/BAR domain"/>
    <property type="match status" value="1"/>
</dbReference>
<keyword evidence="4" id="KW-1185">Reference proteome</keyword>
<name>A0AAV2Z775_9STRA</name>
<evidence type="ECO:0000313" key="3">
    <source>
        <dbReference type="EMBL" id="DBA01600.1"/>
    </source>
</evidence>
<feature type="domain" description="PH" evidence="2">
    <location>
        <begin position="441"/>
        <end position="575"/>
    </location>
</feature>
<proteinExistence type="predicted"/>